<dbReference type="RefSeq" id="WP_169656703.1">
    <property type="nucleotide sequence ID" value="NZ_JABANE010000023.1"/>
</dbReference>
<keyword evidence="2" id="KW-0732">Signal</keyword>
<evidence type="ECO:0000259" key="3">
    <source>
        <dbReference type="Pfam" id="PF18935"/>
    </source>
</evidence>
<dbReference type="EMBL" id="JABANE010000023">
    <property type="protein sequence ID" value="NME68400.1"/>
    <property type="molecule type" value="Genomic_DNA"/>
</dbReference>
<evidence type="ECO:0000313" key="4">
    <source>
        <dbReference type="EMBL" id="NME68400.1"/>
    </source>
</evidence>
<evidence type="ECO:0000256" key="1">
    <source>
        <dbReference type="SAM" id="MobiDB-lite"/>
    </source>
</evidence>
<sequence>MLYKCVHIAFLFITSFFILFNSSESFAQTEPQQEETADEDDGLTAEEKNQKSLDSLSSISAIPNHIDQKARKKKKKTQYMDITEPTKASFYTIAVPGLGQIYNRKLWKLPILYGGMAVFGYFMQFNHNNLVESSHWLAYKADADPTNDHLIPEIYRGLTEENLRQRRDNFRRDRDFMIILSCMWYMLGALDAAVDQHLKYYDISEDLSMKVKPAAIADPYSGLPAVGMTVSLQLSSK</sequence>
<reference evidence="4 5" key="1">
    <citation type="submission" date="2020-04" db="EMBL/GenBank/DDBJ databases">
        <title>Flammeovirga sp. SR4, a novel species isolated from seawater.</title>
        <authorList>
            <person name="Wang X."/>
        </authorList>
    </citation>
    <scope>NUCLEOTIDE SEQUENCE [LARGE SCALE GENOMIC DNA]</scope>
    <source>
        <strain evidence="4 5">ATCC 23126</strain>
    </source>
</reference>
<evidence type="ECO:0000313" key="5">
    <source>
        <dbReference type="Proteomes" id="UP000576082"/>
    </source>
</evidence>
<keyword evidence="5" id="KW-1185">Reference proteome</keyword>
<comment type="caution">
    <text evidence="4">The sequence shown here is derived from an EMBL/GenBank/DDBJ whole genome shotgun (WGS) entry which is preliminary data.</text>
</comment>
<organism evidence="4 5">
    <name type="scientific">Flammeovirga aprica JL-4</name>
    <dbReference type="NCBI Taxonomy" id="694437"/>
    <lineage>
        <taxon>Bacteria</taxon>
        <taxon>Pseudomonadati</taxon>
        <taxon>Bacteroidota</taxon>
        <taxon>Cytophagia</taxon>
        <taxon>Cytophagales</taxon>
        <taxon>Flammeovirgaceae</taxon>
        <taxon>Flammeovirga</taxon>
    </lineage>
</organism>
<dbReference type="AlphaFoldDB" id="A0A7X9RTE9"/>
<feature type="region of interest" description="Disordered" evidence="1">
    <location>
        <begin position="29"/>
        <end position="54"/>
    </location>
</feature>
<evidence type="ECO:0000256" key="2">
    <source>
        <dbReference type="SAM" id="SignalP"/>
    </source>
</evidence>
<dbReference type="InterPro" id="IPR043738">
    <property type="entry name" value="DUF5683"/>
</dbReference>
<feature type="signal peptide" evidence="2">
    <location>
        <begin position="1"/>
        <end position="27"/>
    </location>
</feature>
<feature type="compositionally biased region" description="Acidic residues" evidence="1">
    <location>
        <begin position="32"/>
        <end position="44"/>
    </location>
</feature>
<feature type="chain" id="PRO_5031168246" description="DUF5683 domain-containing protein" evidence="2">
    <location>
        <begin position="28"/>
        <end position="237"/>
    </location>
</feature>
<dbReference type="Pfam" id="PF18935">
    <property type="entry name" value="DUF5683"/>
    <property type="match status" value="1"/>
</dbReference>
<dbReference type="Proteomes" id="UP000576082">
    <property type="component" value="Unassembled WGS sequence"/>
</dbReference>
<proteinExistence type="predicted"/>
<name>A0A7X9RTE9_9BACT</name>
<feature type="domain" description="DUF5683" evidence="3">
    <location>
        <begin position="83"/>
        <end position="233"/>
    </location>
</feature>
<protein>
    <recommendedName>
        <fullName evidence="3">DUF5683 domain-containing protein</fullName>
    </recommendedName>
</protein>
<gene>
    <name evidence="4" type="ORF">HHU12_10565</name>
</gene>
<accession>A0A7X9RTE9</accession>